<dbReference type="PROSITE" id="PS50987">
    <property type="entry name" value="HTH_ARSR_2"/>
    <property type="match status" value="1"/>
</dbReference>
<evidence type="ECO:0000256" key="1">
    <source>
        <dbReference type="ARBA" id="ARBA00023015"/>
    </source>
</evidence>
<dbReference type="InterPro" id="IPR051081">
    <property type="entry name" value="HTH_MetalResp_TranReg"/>
</dbReference>
<keyword evidence="1" id="KW-0805">Transcription regulation</keyword>
<sequence>MEVNILLEKIDMDTKVKLLQGFAHKIRIQILECIKEEEKTVSQIVDELNGNQSNISQHLACLKGCGLIVGRQEGKYIFYSLSNQRVRDLLTMFDVVLEEVQNDVACCKNHIV</sequence>
<dbReference type="InterPro" id="IPR036390">
    <property type="entry name" value="WH_DNA-bd_sf"/>
</dbReference>
<evidence type="ECO:0000256" key="2">
    <source>
        <dbReference type="ARBA" id="ARBA00023125"/>
    </source>
</evidence>
<dbReference type="PANTHER" id="PTHR33154">
    <property type="entry name" value="TRANSCRIPTIONAL REGULATOR, ARSR FAMILY"/>
    <property type="match status" value="1"/>
</dbReference>
<keyword evidence="2" id="KW-0238">DNA-binding</keyword>
<dbReference type="PRINTS" id="PR00778">
    <property type="entry name" value="HTHARSR"/>
</dbReference>
<dbReference type="GO" id="GO:0003700">
    <property type="term" value="F:DNA-binding transcription factor activity"/>
    <property type="evidence" value="ECO:0007669"/>
    <property type="project" value="InterPro"/>
</dbReference>
<evidence type="ECO:0000256" key="3">
    <source>
        <dbReference type="ARBA" id="ARBA00023163"/>
    </source>
</evidence>
<dbReference type="OrthoDB" id="9798835at2"/>
<feature type="domain" description="HTH arsR-type" evidence="4">
    <location>
        <begin position="7"/>
        <end position="101"/>
    </location>
</feature>
<dbReference type="PANTHER" id="PTHR33154:SF36">
    <property type="entry name" value="TRANSCRIPTIONAL REGULATOR"/>
    <property type="match status" value="1"/>
</dbReference>
<comment type="caution">
    <text evidence="5">The sequence shown here is derived from an EMBL/GenBank/DDBJ whole genome shotgun (WGS) entry which is preliminary data.</text>
</comment>
<proteinExistence type="predicted"/>
<evidence type="ECO:0000313" key="5">
    <source>
        <dbReference type="EMBL" id="RBW67920.1"/>
    </source>
</evidence>
<evidence type="ECO:0000259" key="4">
    <source>
        <dbReference type="PROSITE" id="PS50987"/>
    </source>
</evidence>
<dbReference type="InterPro" id="IPR011991">
    <property type="entry name" value="ArsR-like_HTH"/>
</dbReference>
<dbReference type="SUPFAM" id="SSF46785">
    <property type="entry name" value="Winged helix' DNA-binding domain"/>
    <property type="match status" value="1"/>
</dbReference>
<dbReference type="CDD" id="cd00090">
    <property type="entry name" value="HTH_ARSR"/>
    <property type="match status" value="1"/>
</dbReference>
<keyword evidence="6" id="KW-1185">Reference proteome</keyword>
<dbReference type="AlphaFoldDB" id="A0A366XNJ4"/>
<dbReference type="InterPro" id="IPR036388">
    <property type="entry name" value="WH-like_DNA-bd_sf"/>
</dbReference>
<dbReference type="Gene3D" id="1.10.10.10">
    <property type="entry name" value="Winged helix-like DNA-binding domain superfamily/Winged helix DNA-binding domain"/>
    <property type="match status" value="1"/>
</dbReference>
<evidence type="ECO:0000313" key="6">
    <source>
        <dbReference type="Proteomes" id="UP000253314"/>
    </source>
</evidence>
<keyword evidence="3" id="KW-0804">Transcription</keyword>
<dbReference type="Pfam" id="PF01022">
    <property type="entry name" value="HTH_5"/>
    <property type="match status" value="1"/>
</dbReference>
<reference evidence="5 6" key="1">
    <citation type="submission" date="2018-07" db="EMBL/GenBank/DDBJ databases">
        <title>Lottiidibacillus patelloidae gen. nov., sp. nov., isolated from the intestinal tract of a marine limpet and the reclassification of B. taeanensis BH030017T, B. algicola KMM 3737T and B. hwajinpoensis SW-72T as genus Lottiidibacillus.</title>
        <authorList>
            <person name="Liu R."/>
            <person name="Huang Z."/>
        </authorList>
    </citation>
    <scope>NUCLEOTIDE SEQUENCE [LARGE SCALE GENOMIC DNA]</scope>
    <source>
        <strain evidence="5 6">BH030017</strain>
    </source>
</reference>
<dbReference type="GO" id="GO:0003677">
    <property type="term" value="F:DNA binding"/>
    <property type="evidence" value="ECO:0007669"/>
    <property type="project" value="UniProtKB-KW"/>
</dbReference>
<dbReference type="Proteomes" id="UP000253314">
    <property type="component" value="Unassembled WGS sequence"/>
</dbReference>
<dbReference type="EMBL" id="QOCW01000028">
    <property type="protein sequence ID" value="RBW67920.1"/>
    <property type="molecule type" value="Genomic_DNA"/>
</dbReference>
<gene>
    <name evidence="5" type="ORF">DS031_19725</name>
</gene>
<dbReference type="SMART" id="SM00418">
    <property type="entry name" value="HTH_ARSR"/>
    <property type="match status" value="1"/>
</dbReference>
<dbReference type="InterPro" id="IPR001845">
    <property type="entry name" value="HTH_ArsR_DNA-bd_dom"/>
</dbReference>
<organism evidence="5 6">
    <name type="scientific">Bacillus taeanensis</name>
    <dbReference type="NCBI Taxonomy" id="273032"/>
    <lineage>
        <taxon>Bacteria</taxon>
        <taxon>Bacillati</taxon>
        <taxon>Bacillota</taxon>
        <taxon>Bacilli</taxon>
        <taxon>Bacillales</taxon>
        <taxon>Bacillaceae</taxon>
        <taxon>Bacillus</taxon>
    </lineage>
</organism>
<dbReference type="NCBIfam" id="NF033788">
    <property type="entry name" value="HTH_metalloreg"/>
    <property type="match status" value="1"/>
</dbReference>
<accession>A0A366XNJ4</accession>
<name>A0A366XNJ4_9BACI</name>
<protein>
    <submittedName>
        <fullName evidence="5">Transcriptional regulator</fullName>
    </submittedName>
</protein>